<evidence type="ECO:0000256" key="4">
    <source>
        <dbReference type="ARBA" id="ARBA00023163"/>
    </source>
</evidence>
<keyword evidence="4" id="KW-0804">Transcription</keyword>
<dbReference type="GO" id="GO:0005730">
    <property type="term" value="C:nucleolus"/>
    <property type="evidence" value="ECO:0007669"/>
    <property type="project" value="UniProtKB-SubCell"/>
</dbReference>
<evidence type="ECO:0000256" key="5">
    <source>
        <dbReference type="ARBA" id="ARBA00023242"/>
    </source>
</evidence>
<keyword evidence="3" id="KW-0240">DNA-directed RNA polymerase</keyword>
<dbReference type="Proteomes" id="UP001620626">
    <property type="component" value="Unassembled WGS sequence"/>
</dbReference>
<gene>
    <name evidence="7" type="ORF">niasHT_000272</name>
</gene>
<sequence>MNSPTNFNHFHSTTKCVPLENGFDREKGSTSNNNHKRRKDNVKSELIDNAIRSPKSNKRAFFSADCALNPTALAEMMPSSRLSMGMAGRLRDIVAIFPQNDLASPGKLLFREQMTNSDQRVFSAKGQADVPGMNAKEISFIGREEAAGEGFEYILAIVDRRTGRASEFKRTALINFQLSKERGVSDKEKSTKNVDYSADFTLSLEKKQEDRKRLTLDFGSVKKNKMLDARIRRSVTNETLEAMTSTAFSSVNFKAMGEGEENEANSEKKFSILEQAQSSVLPKANLAAAVPGEVYSLDQFVPELSEVHLRELQEEAMQFFRQNESVQKLVNLGISSVVAKRLGNPLRYGNPSRRCFLALKIVALAKLTQTIHKVNVKEIRKLSVKEVESLSFIPPKMLCHIREEFLSIPQNQKGRVFYELSAEKRSRILAELLCLLLLFDDPEFTLPISPIVQDFYVSENVLKNLLVAMGCVVSVASETQALSLNTIRIARLVGPPDGKSASFMKKSNKQRRTN</sequence>
<keyword evidence="8" id="KW-1185">Reference proteome</keyword>
<feature type="region of interest" description="Disordered" evidence="6">
    <location>
        <begin position="19"/>
        <end position="42"/>
    </location>
</feature>
<reference evidence="7 8" key="1">
    <citation type="submission" date="2024-10" db="EMBL/GenBank/DDBJ databases">
        <authorList>
            <person name="Kim D."/>
        </authorList>
    </citation>
    <scope>NUCLEOTIDE SEQUENCE [LARGE SCALE GENOMIC DNA]</scope>
    <source>
        <strain evidence="7">BH-2024</strain>
    </source>
</reference>
<proteinExistence type="inferred from homology"/>
<comment type="subcellular location">
    <subcellularLocation>
        <location evidence="1">Nucleus</location>
        <location evidence="1">Nucleolus</location>
    </subcellularLocation>
</comment>
<organism evidence="7 8">
    <name type="scientific">Heterodera trifolii</name>
    <dbReference type="NCBI Taxonomy" id="157864"/>
    <lineage>
        <taxon>Eukaryota</taxon>
        <taxon>Metazoa</taxon>
        <taxon>Ecdysozoa</taxon>
        <taxon>Nematoda</taxon>
        <taxon>Chromadorea</taxon>
        <taxon>Rhabditida</taxon>
        <taxon>Tylenchina</taxon>
        <taxon>Tylenchomorpha</taxon>
        <taxon>Tylenchoidea</taxon>
        <taxon>Heteroderidae</taxon>
        <taxon>Heteroderinae</taxon>
        <taxon>Heterodera</taxon>
    </lineage>
</organism>
<evidence type="ECO:0000256" key="3">
    <source>
        <dbReference type="ARBA" id="ARBA00022478"/>
    </source>
</evidence>
<accession>A0ABD2LTD7</accession>
<comment type="similarity">
    <text evidence="2">Belongs to the eukaryotic RPA49/POLR1E RNA polymerase subunit family.</text>
</comment>
<name>A0ABD2LTD7_9BILA</name>
<dbReference type="EMBL" id="JBICBT010000275">
    <property type="protein sequence ID" value="KAL3118507.1"/>
    <property type="molecule type" value="Genomic_DNA"/>
</dbReference>
<evidence type="ECO:0000256" key="6">
    <source>
        <dbReference type="SAM" id="MobiDB-lite"/>
    </source>
</evidence>
<protein>
    <submittedName>
        <fullName evidence="7">Uncharacterized protein</fullName>
    </submittedName>
</protein>
<dbReference type="InterPro" id="IPR009668">
    <property type="entry name" value="RNA_pol-assoc_fac_A49-like"/>
</dbReference>
<dbReference type="PANTHER" id="PTHR14440">
    <property type="entry name" value="DNA-DIRECTED RNA POLYMERASE I SUBUNIT RPA49"/>
    <property type="match status" value="1"/>
</dbReference>
<keyword evidence="5" id="KW-0539">Nucleus</keyword>
<evidence type="ECO:0000313" key="7">
    <source>
        <dbReference type="EMBL" id="KAL3118507.1"/>
    </source>
</evidence>
<evidence type="ECO:0000313" key="8">
    <source>
        <dbReference type="Proteomes" id="UP001620626"/>
    </source>
</evidence>
<dbReference type="AlphaFoldDB" id="A0ABD2LTD7"/>
<evidence type="ECO:0000256" key="1">
    <source>
        <dbReference type="ARBA" id="ARBA00004604"/>
    </source>
</evidence>
<evidence type="ECO:0000256" key="2">
    <source>
        <dbReference type="ARBA" id="ARBA00009430"/>
    </source>
</evidence>
<comment type="caution">
    <text evidence="7">The sequence shown here is derived from an EMBL/GenBank/DDBJ whole genome shotgun (WGS) entry which is preliminary data.</text>
</comment>
<dbReference type="Pfam" id="PF06870">
    <property type="entry name" value="RNA_pol_I_A49"/>
    <property type="match status" value="1"/>
</dbReference>
<dbReference type="GO" id="GO:0000428">
    <property type="term" value="C:DNA-directed RNA polymerase complex"/>
    <property type="evidence" value="ECO:0007669"/>
    <property type="project" value="UniProtKB-KW"/>
</dbReference>